<dbReference type="PANTHER" id="PTHR32305:SF15">
    <property type="entry name" value="PROTEIN RHSA-RELATED"/>
    <property type="match status" value="1"/>
</dbReference>
<dbReference type="InterPro" id="IPR007577">
    <property type="entry name" value="GlycoTrfase_DXD_sugar-bd_CS"/>
</dbReference>
<dbReference type="Proteomes" id="UP000268004">
    <property type="component" value="Unassembled WGS sequence"/>
</dbReference>
<sequence length="925" mass="103738">MNTTSAVLHRYTPHLQVVDPRRLLTGSVVFCRLKPAEEPQARHSHTAFDVAGRPSMSWDPRLWADRAPANLSVIHSLSGQVLASDSVDAGWRVSLAGEAGQALVVWDARCVVRRIGYDALLRPTEVFEDEHCVERLLYGGPDSTDHNQCGQLIRHDDPAGTLLDEAFGLSGNVIRQTRRFLHSANEPDWPKSLTGRDALLEPGDGATTCWQYNPLSESTRQIDAQGNVQFLDYTVAGQLKSSRLQLNGQAEQVLVSAIQYDAQQRVVSETAGNRVISTARYAAEDGRLLALNATRSNGQLLQDLRYGYDPVGNVIRIEDRAQPTVFKGNQRIDSVSTYHYDTLYQLIEASGRESAVVNHGPVFPGFQSPADPTQLANYTQTYRYDAGGNLQQLTHTGAQSHSRTLVTARCSNRSLPVINDHVPDEAEIAAAFDANGNLLALQVGQDLSWDRRNQLQHVRPVIRDNGVDDSERYSYDASGQRLRKVRTTQAKTITHTADVRYLPGLEIRTDTATGETLHVVVAQAGRNNVRVLHWASGKPDALENDQTRYTVNDHLGSGTLELDGQAQRISQESYYPFGGTSWWAGRNAIEASYKTVRYSGKERDATGLYYYGLRYYAPWLQRWINPDPAGLEDGLNLYGMLRNNPLTFIDAVGGVAEIPKHIHYIWLGAAEPLMEHLEGIKNTSVLNPDYQLTLHLDLRKGDETEIASALRGRRNVHISDLRKEEFFRKFQKTPSYEIYKDLYGDDPRHYSAASDVLRYSLINHYGGIYSDTDDMFKRGVRDTDFITKPKRIFTMRPTDTPWNRDEIVINNNSFASPANNPVLSTLEKEIVDRYSVYRETGLGEVLSSTADVNDRMRIVSAVTGPRVFTEVLLKEGRGLSKLFSTMIDHHIKGKPLKNPKRYQAEAQKRMPLSNFIKMGGSHSWQ</sequence>
<dbReference type="InterPro" id="IPR050708">
    <property type="entry name" value="T6SS_VgrG/RHS"/>
</dbReference>
<name>A0A3M4Y9F3_9PSED</name>
<dbReference type="SUPFAM" id="SSF53448">
    <property type="entry name" value="Nucleotide-diphospho-sugar transferases"/>
    <property type="match status" value="1"/>
</dbReference>
<dbReference type="Gene3D" id="3.90.550.20">
    <property type="match status" value="1"/>
</dbReference>
<dbReference type="PANTHER" id="PTHR32305">
    <property type="match status" value="1"/>
</dbReference>
<reference evidence="1 2" key="1">
    <citation type="submission" date="2018-08" db="EMBL/GenBank/DDBJ databases">
        <title>Recombination of ecologically and evolutionarily significant loci maintains genetic cohesion in the Pseudomonas syringae species complex.</title>
        <authorList>
            <person name="Dillon M."/>
            <person name="Thakur S."/>
            <person name="Almeida R.N.D."/>
            <person name="Weir B.S."/>
            <person name="Guttman D.S."/>
        </authorList>
    </citation>
    <scope>NUCLEOTIDE SEQUENCE [LARGE SCALE GENOMIC DNA]</scope>
    <source>
        <strain evidence="1 2">ICMP 4996</strain>
    </source>
</reference>
<dbReference type="Gene3D" id="2.180.10.10">
    <property type="entry name" value="RHS repeat-associated core"/>
    <property type="match status" value="1"/>
</dbReference>
<evidence type="ECO:0000313" key="1">
    <source>
        <dbReference type="EMBL" id="RMR85288.1"/>
    </source>
</evidence>
<dbReference type="NCBIfam" id="TIGR03696">
    <property type="entry name" value="Rhs_assc_core"/>
    <property type="match status" value="1"/>
</dbReference>
<proteinExistence type="predicted"/>
<evidence type="ECO:0000313" key="2">
    <source>
        <dbReference type="Proteomes" id="UP000268004"/>
    </source>
</evidence>
<protein>
    <submittedName>
        <fullName evidence="1">YD repeat protein</fullName>
    </submittedName>
</protein>
<gene>
    <name evidence="1" type="ORF">ALP78_03429</name>
</gene>
<dbReference type="InterPro" id="IPR029044">
    <property type="entry name" value="Nucleotide-diphossugar_trans"/>
</dbReference>
<dbReference type="EMBL" id="RBSD01000124">
    <property type="protein sequence ID" value="RMR85288.1"/>
    <property type="molecule type" value="Genomic_DNA"/>
</dbReference>
<accession>A0A3M4Y9F3</accession>
<comment type="caution">
    <text evidence="1">The sequence shown here is derived from an EMBL/GenBank/DDBJ whole genome shotgun (WGS) entry which is preliminary data.</text>
</comment>
<dbReference type="RefSeq" id="WP_122335941.1">
    <property type="nucleotide sequence ID" value="NZ_RBSD01000124.1"/>
</dbReference>
<dbReference type="InterPro" id="IPR022385">
    <property type="entry name" value="Rhs_assc_core"/>
</dbReference>
<organism evidence="1 2">
    <name type="scientific">Pseudomonas coronafaciens pv. striafaciens</name>
    <dbReference type="NCBI Taxonomy" id="235276"/>
    <lineage>
        <taxon>Bacteria</taxon>
        <taxon>Pseudomonadati</taxon>
        <taxon>Pseudomonadota</taxon>
        <taxon>Gammaproteobacteria</taxon>
        <taxon>Pseudomonadales</taxon>
        <taxon>Pseudomonadaceae</taxon>
        <taxon>Pseudomonas</taxon>
        <taxon>Pseudomonas coronafaciens</taxon>
    </lineage>
</organism>
<dbReference type="Pfam" id="PF04488">
    <property type="entry name" value="Gly_transf_sug"/>
    <property type="match status" value="1"/>
</dbReference>
<dbReference type="AlphaFoldDB" id="A0A3M4Y9F3"/>